<feature type="domain" description="Aspartate carbamoyltransferase regulatory subunit C-terminal" evidence="5">
    <location>
        <begin position="95"/>
        <end position="138"/>
    </location>
</feature>
<dbReference type="SUPFAM" id="SSF54893">
    <property type="entry name" value="Aspartate carbamoyltransferase, Regulatory-chain, N-terminal domain"/>
    <property type="match status" value="1"/>
</dbReference>
<dbReference type="GO" id="GO:0006221">
    <property type="term" value="P:pyrimidine nucleotide biosynthetic process"/>
    <property type="evidence" value="ECO:0007669"/>
    <property type="project" value="UniProtKB-KW"/>
</dbReference>
<dbReference type="SUPFAM" id="SSF57825">
    <property type="entry name" value="Aspartate carbamoyltransferase, Regulatory-chain, C-terminal domain"/>
    <property type="match status" value="1"/>
</dbReference>
<dbReference type="PANTHER" id="PTHR35805">
    <property type="entry name" value="ASPARTATE CARBAMOYLTRANSFERASE REGULATORY CHAIN"/>
    <property type="match status" value="1"/>
</dbReference>
<dbReference type="InterPro" id="IPR002801">
    <property type="entry name" value="Asp_carbamoylTrfase_reg"/>
</dbReference>
<evidence type="ECO:0000259" key="5">
    <source>
        <dbReference type="Pfam" id="PF02748"/>
    </source>
</evidence>
<dbReference type="OrthoDB" id="5599321at2"/>
<evidence type="ECO:0000313" key="6">
    <source>
        <dbReference type="EMBL" id="NBI06321.1"/>
    </source>
</evidence>
<dbReference type="NCBIfam" id="NF002063">
    <property type="entry name" value="PRK00893.1-3"/>
    <property type="match status" value="1"/>
</dbReference>
<protein>
    <submittedName>
        <fullName evidence="6">Aspartate carbamoyltransferase regulatory subunit</fullName>
    </submittedName>
</protein>
<reference evidence="6 7" key="1">
    <citation type="submission" date="2018-08" db="EMBL/GenBank/DDBJ databases">
        <title>Murine metabolic-syndrome-specific gut microbial biobank.</title>
        <authorList>
            <person name="Liu C."/>
        </authorList>
    </citation>
    <scope>NUCLEOTIDE SEQUENCE [LARGE SCALE GENOMIC DNA]</scope>
    <source>
        <strain evidence="6 7">583</strain>
    </source>
</reference>
<feature type="domain" description="Aspartate carbamoyltransferase regulatory subunit N-terminal" evidence="4">
    <location>
        <begin position="2"/>
        <end position="90"/>
    </location>
</feature>
<dbReference type="InterPro" id="IPR036792">
    <property type="entry name" value="Asp_carbatrfase_reg_C_sf"/>
</dbReference>
<organism evidence="6 7">
    <name type="scientific">Senegalia massiliensis</name>
    <dbReference type="NCBI Taxonomy" id="1720316"/>
    <lineage>
        <taxon>Bacteria</taxon>
        <taxon>Bacillati</taxon>
        <taxon>Bacillota</taxon>
        <taxon>Clostridia</taxon>
        <taxon>Eubacteriales</taxon>
        <taxon>Clostridiaceae</taxon>
        <taxon>Senegalia</taxon>
    </lineage>
</organism>
<dbReference type="EMBL" id="QXXA01000005">
    <property type="protein sequence ID" value="NBI06321.1"/>
    <property type="molecule type" value="Genomic_DNA"/>
</dbReference>
<evidence type="ECO:0000256" key="3">
    <source>
        <dbReference type="ARBA" id="ARBA00022975"/>
    </source>
</evidence>
<keyword evidence="2" id="KW-0862">Zinc</keyword>
<dbReference type="Pfam" id="PF01948">
    <property type="entry name" value="PyrI"/>
    <property type="match status" value="1"/>
</dbReference>
<dbReference type="RefSeq" id="WP_160196791.1">
    <property type="nucleotide sequence ID" value="NZ_QXXA01000005.1"/>
</dbReference>
<proteinExistence type="predicted"/>
<dbReference type="InterPro" id="IPR020542">
    <property type="entry name" value="Asp_carbamoyltrfase_reg_C"/>
</dbReference>
<evidence type="ECO:0000313" key="7">
    <source>
        <dbReference type="Proteomes" id="UP000467132"/>
    </source>
</evidence>
<keyword evidence="3" id="KW-0665">Pyrimidine biosynthesis</keyword>
<keyword evidence="1" id="KW-0479">Metal-binding</keyword>
<evidence type="ECO:0000256" key="1">
    <source>
        <dbReference type="ARBA" id="ARBA00022723"/>
    </source>
</evidence>
<dbReference type="GO" id="GO:0016740">
    <property type="term" value="F:transferase activity"/>
    <property type="evidence" value="ECO:0007669"/>
    <property type="project" value="UniProtKB-KW"/>
</dbReference>
<dbReference type="GO" id="GO:0046872">
    <property type="term" value="F:metal ion binding"/>
    <property type="evidence" value="ECO:0007669"/>
    <property type="project" value="UniProtKB-KW"/>
</dbReference>
<comment type="caution">
    <text evidence="6">The sequence shown here is derived from an EMBL/GenBank/DDBJ whole genome shotgun (WGS) entry which is preliminary data.</text>
</comment>
<keyword evidence="7" id="KW-1185">Reference proteome</keyword>
<sequence>MLNIDSIKKGIVIDHIKEGYGYKIFKELGLHKVDYRVALIRNVSSRKQGKKDLIKIENRIDLDLNVLGIIDPDLTVNIIEDEEIKEKIKLSLPEKIKGIFNCKNPRCITSEENIENVEFILVDKDKKEYRCEYCDTKTSL</sequence>
<accession>A0A845QVQ1</accession>
<dbReference type="AlphaFoldDB" id="A0A845QVQ1"/>
<dbReference type="GO" id="GO:0009347">
    <property type="term" value="C:aspartate carbamoyltransferase complex"/>
    <property type="evidence" value="ECO:0007669"/>
    <property type="project" value="InterPro"/>
</dbReference>
<name>A0A845QVQ1_9CLOT</name>
<evidence type="ECO:0000256" key="2">
    <source>
        <dbReference type="ARBA" id="ARBA00022833"/>
    </source>
</evidence>
<dbReference type="InterPro" id="IPR036793">
    <property type="entry name" value="Asp_carbatrfase_reg_N_sf"/>
</dbReference>
<dbReference type="Proteomes" id="UP000467132">
    <property type="component" value="Unassembled WGS sequence"/>
</dbReference>
<keyword evidence="6" id="KW-0808">Transferase</keyword>
<dbReference type="GO" id="GO:0006207">
    <property type="term" value="P:'de novo' pyrimidine nucleobase biosynthetic process"/>
    <property type="evidence" value="ECO:0007669"/>
    <property type="project" value="InterPro"/>
</dbReference>
<dbReference type="PANTHER" id="PTHR35805:SF1">
    <property type="entry name" value="ASPARTATE CARBAMOYLTRANSFERASE REGULATORY CHAIN"/>
    <property type="match status" value="1"/>
</dbReference>
<dbReference type="Gene3D" id="3.30.70.140">
    <property type="entry name" value="Aspartate carbamoyltransferase regulatory subunit, N-terminal domain"/>
    <property type="match status" value="1"/>
</dbReference>
<dbReference type="Gene3D" id="2.30.30.20">
    <property type="entry name" value="Aspartate carbamoyltransferase regulatory subunit, C-terminal domain"/>
    <property type="match status" value="1"/>
</dbReference>
<dbReference type="Pfam" id="PF02748">
    <property type="entry name" value="PyrI_C"/>
    <property type="match status" value="1"/>
</dbReference>
<dbReference type="InterPro" id="IPR020545">
    <property type="entry name" value="Asp_carbamoyltransf_reg_N"/>
</dbReference>
<evidence type="ECO:0000259" key="4">
    <source>
        <dbReference type="Pfam" id="PF01948"/>
    </source>
</evidence>
<gene>
    <name evidence="6" type="ORF">D3Z33_05535</name>
</gene>